<dbReference type="EMBL" id="JAYMYQ010000028">
    <property type="protein sequence ID" value="KAK7298423.1"/>
    <property type="molecule type" value="Genomic_DNA"/>
</dbReference>
<feature type="region of interest" description="Disordered" evidence="1">
    <location>
        <begin position="379"/>
        <end position="404"/>
    </location>
</feature>
<comment type="caution">
    <text evidence="2">The sequence shown here is derived from an EMBL/GenBank/DDBJ whole genome shotgun (WGS) entry which is preliminary data.</text>
</comment>
<protein>
    <submittedName>
        <fullName evidence="2">Uncharacterized protein</fullName>
    </submittedName>
</protein>
<evidence type="ECO:0000256" key="1">
    <source>
        <dbReference type="SAM" id="MobiDB-lite"/>
    </source>
</evidence>
<name>A0AAN9JIP0_CANGL</name>
<dbReference type="AlphaFoldDB" id="A0AAN9JIP0"/>
<evidence type="ECO:0000313" key="3">
    <source>
        <dbReference type="Proteomes" id="UP001367508"/>
    </source>
</evidence>
<sequence length="504" mass="56595">MAYCLEASKTVIYFGVDIGSVHRPDSVYLRLNRLFVPIRIGYAKEGECATSDIAVVDERAVVYAKASVTNDPIYLWWQLAAGTGPATRVVHRAAVFPSQAEKTGTMSDPVGMVLLDRLSYLLEFGRCALAKEAWAHPPRKQKGLYTVWAPDPLIQAVAPIPTGSGVARKRHRGGSERTEAENLQGLRSKALADLTCLLVRVRKADIADLHFNHRKQRGLDLDTVRHMQQHEKRRIRGCDHEEELQTERSEKERVVNEKSLAWPARKKLSLGRLSNRRSPSLDRKWLIWLRPSLPIDLWLGRGMPFNPYLRGYLFHFCFSKVGFDGASTRDLTFFIKTEPDPQPKDDKGLAKENPSFRLSKRNDNFHWIRCRGRPNGTGSYKYTSPKEVEGKETPTYTPWAGESNRAPSSEAGTYLKTQTFFFFLFPSSDEFLAVLGVLVLDHASSATFIGSSLVGIGIKLKEVRDLVAVLREVCGRKITYLALSPSPSILSYESASISAIPYVP</sequence>
<accession>A0AAN9JIP0</accession>
<organism evidence="2 3">
    <name type="scientific">Canavalia gladiata</name>
    <name type="common">Sword bean</name>
    <name type="synonym">Dolichos gladiatus</name>
    <dbReference type="NCBI Taxonomy" id="3824"/>
    <lineage>
        <taxon>Eukaryota</taxon>
        <taxon>Viridiplantae</taxon>
        <taxon>Streptophyta</taxon>
        <taxon>Embryophyta</taxon>
        <taxon>Tracheophyta</taxon>
        <taxon>Spermatophyta</taxon>
        <taxon>Magnoliopsida</taxon>
        <taxon>eudicotyledons</taxon>
        <taxon>Gunneridae</taxon>
        <taxon>Pentapetalae</taxon>
        <taxon>rosids</taxon>
        <taxon>fabids</taxon>
        <taxon>Fabales</taxon>
        <taxon>Fabaceae</taxon>
        <taxon>Papilionoideae</taxon>
        <taxon>50 kb inversion clade</taxon>
        <taxon>NPAAA clade</taxon>
        <taxon>indigoferoid/millettioid clade</taxon>
        <taxon>Phaseoleae</taxon>
        <taxon>Canavalia</taxon>
    </lineage>
</organism>
<keyword evidence="3" id="KW-1185">Reference proteome</keyword>
<reference evidence="2 3" key="1">
    <citation type="submission" date="2024-01" db="EMBL/GenBank/DDBJ databases">
        <title>The genomes of 5 underutilized Papilionoideae crops provide insights into root nodulation and disease resistanc.</title>
        <authorList>
            <person name="Jiang F."/>
        </authorList>
    </citation>
    <scope>NUCLEOTIDE SEQUENCE [LARGE SCALE GENOMIC DNA]</scope>
    <source>
        <strain evidence="2">LVBAO_FW01</strain>
        <tissue evidence="2">Leaves</tissue>
    </source>
</reference>
<dbReference type="Proteomes" id="UP001367508">
    <property type="component" value="Unassembled WGS sequence"/>
</dbReference>
<evidence type="ECO:0000313" key="2">
    <source>
        <dbReference type="EMBL" id="KAK7298423.1"/>
    </source>
</evidence>
<proteinExistence type="predicted"/>
<gene>
    <name evidence="2" type="ORF">VNO77_46883</name>
</gene>